<name>A0AAW0X642_CHEQU</name>
<dbReference type="EMBL" id="JARKIK010000035">
    <property type="protein sequence ID" value="KAK8740008.1"/>
    <property type="molecule type" value="Genomic_DNA"/>
</dbReference>
<evidence type="ECO:0000256" key="7">
    <source>
        <dbReference type="ARBA" id="ARBA00023163"/>
    </source>
</evidence>
<dbReference type="Gene3D" id="1.10.10.1070">
    <property type="entry name" value="Zinc finger, BED domain-containing"/>
    <property type="match status" value="1"/>
</dbReference>
<evidence type="ECO:0000256" key="9">
    <source>
        <dbReference type="PROSITE-ProRule" id="PRU00027"/>
    </source>
</evidence>
<feature type="non-terminal residue" evidence="11">
    <location>
        <position position="1"/>
    </location>
</feature>
<protein>
    <recommendedName>
        <fullName evidence="10">BED-type domain-containing protein</fullName>
    </recommendedName>
</protein>
<keyword evidence="7" id="KW-0804">Transcription</keyword>
<dbReference type="GO" id="GO:0008270">
    <property type="term" value="F:zinc ion binding"/>
    <property type="evidence" value="ECO:0007669"/>
    <property type="project" value="UniProtKB-KW"/>
</dbReference>
<dbReference type="InterPro" id="IPR052035">
    <property type="entry name" value="ZnF_BED_domain_contain"/>
</dbReference>
<dbReference type="SUPFAM" id="SSF140996">
    <property type="entry name" value="Hermes dimerisation domain"/>
    <property type="match status" value="1"/>
</dbReference>
<comment type="caution">
    <text evidence="11">The sequence shown here is derived from an EMBL/GenBank/DDBJ whole genome shotgun (WGS) entry which is preliminary data.</text>
</comment>
<dbReference type="PROSITE" id="PS50808">
    <property type="entry name" value="ZF_BED"/>
    <property type="match status" value="1"/>
</dbReference>
<evidence type="ECO:0000256" key="2">
    <source>
        <dbReference type="ARBA" id="ARBA00022723"/>
    </source>
</evidence>
<keyword evidence="8" id="KW-0539">Nucleus</keyword>
<keyword evidence="3 9" id="KW-0863">Zinc-finger</keyword>
<dbReference type="GO" id="GO:0005634">
    <property type="term" value="C:nucleus"/>
    <property type="evidence" value="ECO:0007669"/>
    <property type="project" value="UniProtKB-SubCell"/>
</dbReference>
<gene>
    <name evidence="11" type="ORF">OTU49_003317</name>
</gene>
<dbReference type="InterPro" id="IPR008906">
    <property type="entry name" value="HATC_C_dom"/>
</dbReference>
<keyword evidence="2" id="KW-0479">Metal-binding</keyword>
<dbReference type="InterPro" id="IPR012337">
    <property type="entry name" value="RNaseH-like_sf"/>
</dbReference>
<evidence type="ECO:0000256" key="6">
    <source>
        <dbReference type="ARBA" id="ARBA00023125"/>
    </source>
</evidence>
<evidence type="ECO:0000256" key="8">
    <source>
        <dbReference type="ARBA" id="ARBA00023242"/>
    </source>
</evidence>
<keyword evidence="12" id="KW-1185">Reference proteome</keyword>
<proteinExistence type="predicted"/>
<evidence type="ECO:0000256" key="4">
    <source>
        <dbReference type="ARBA" id="ARBA00022833"/>
    </source>
</evidence>
<keyword evidence="4" id="KW-0862">Zinc</keyword>
<evidence type="ECO:0000256" key="3">
    <source>
        <dbReference type="ARBA" id="ARBA00022771"/>
    </source>
</evidence>
<accession>A0AAW0X642</accession>
<dbReference type="InterPro" id="IPR003656">
    <property type="entry name" value="Znf_BED"/>
</dbReference>
<feature type="domain" description="BED-type" evidence="10">
    <location>
        <begin position="1"/>
        <end position="55"/>
    </location>
</feature>
<evidence type="ECO:0000313" key="12">
    <source>
        <dbReference type="Proteomes" id="UP001445076"/>
    </source>
</evidence>
<dbReference type="Pfam" id="PF10683">
    <property type="entry name" value="DBD_Tnp_Hermes"/>
    <property type="match status" value="1"/>
</dbReference>
<dbReference type="Pfam" id="PF05699">
    <property type="entry name" value="Dimer_Tnp_hAT"/>
    <property type="match status" value="1"/>
</dbReference>
<evidence type="ECO:0000259" key="10">
    <source>
        <dbReference type="PROSITE" id="PS50808"/>
    </source>
</evidence>
<reference evidence="11 12" key="1">
    <citation type="journal article" date="2024" name="BMC Genomics">
        <title>Genome assembly of redclaw crayfish (Cherax quadricarinatus) provides insights into its immune adaptation and hypoxia tolerance.</title>
        <authorList>
            <person name="Liu Z."/>
            <person name="Zheng J."/>
            <person name="Li H."/>
            <person name="Fang K."/>
            <person name="Wang S."/>
            <person name="He J."/>
            <person name="Zhou D."/>
            <person name="Weng S."/>
            <person name="Chi M."/>
            <person name="Gu Z."/>
            <person name="He J."/>
            <person name="Li F."/>
            <person name="Wang M."/>
        </authorList>
    </citation>
    <scope>NUCLEOTIDE SEQUENCE [LARGE SCALE GENOMIC DNA]</scope>
    <source>
        <strain evidence="11">ZL_2023a</strain>
    </source>
</reference>
<sequence length="580" mass="65685">LDEQGNLVGYAGCMYCMDVLRHDPHISGTSSLISHLRTCSAAGVLPAHAMMIPEVHVKEEVLEESRNNEEWDIFTRTTDICAEYVANDMLSYQCLTGNGFRKLAQFMVDCGAMHGKFEVDSVLPSTATVAKRVCARAGEERLKLRAALCPRLLHGSAVTLHTLTADRHSHLIALTVHYVKDCSVGTDFLGVCDFSGDAPTKMKDEVLRFLGKFGFETTPERMTLITSGESPLNAKWKEATMIKSFSYMINQSVNQLLKQDNQTAKEISINLEKFREIIRLINRENMKVSKLLEMDLVNSETDWRDTLKMVERVCRARSELLTVIQEQRLRESLSTESEGQMRHLITLLSPFKTAVEDMECCEVATLHKVVPWLVHLRDTCACSDGDTGALVILKEAMMRTLDQNEDLHLLHKVAVFFNPRMNSLRTISQEDRELVRKEVKRLAQAYIEISEPRRKKAKQESSPLSYLEDEEQHQDEESVAEREILLYTIMKDYTDSDNLLLWWQHNSTMLPLLAAVARKVLAIPASTTPTAHFSKIVRKIKDLGSSWGNEHSIDDLVFLHSRLSRLSANIEVNNKSSSDG</sequence>
<keyword evidence="5" id="KW-0805">Transcription regulation</keyword>
<evidence type="ECO:0000313" key="11">
    <source>
        <dbReference type="EMBL" id="KAK8740008.1"/>
    </source>
</evidence>
<dbReference type="PANTHER" id="PTHR46481:SF10">
    <property type="entry name" value="ZINC FINGER BED DOMAIN-CONTAINING PROTEIN 39"/>
    <property type="match status" value="1"/>
</dbReference>
<dbReference type="Proteomes" id="UP001445076">
    <property type="component" value="Unassembled WGS sequence"/>
</dbReference>
<dbReference type="SUPFAM" id="SSF53098">
    <property type="entry name" value="Ribonuclease H-like"/>
    <property type="match status" value="1"/>
</dbReference>
<dbReference type="InterPro" id="IPR018473">
    <property type="entry name" value="Hermes_transposase_DNA-db"/>
</dbReference>
<evidence type="ECO:0000256" key="1">
    <source>
        <dbReference type="ARBA" id="ARBA00004123"/>
    </source>
</evidence>
<dbReference type="GO" id="GO:0003677">
    <property type="term" value="F:DNA binding"/>
    <property type="evidence" value="ECO:0007669"/>
    <property type="project" value="UniProtKB-KW"/>
</dbReference>
<comment type="subcellular location">
    <subcellularLocation>
        <location evidence="1">Nucleus</location>
    </subcellularLocation>
</comment>
<evidence type="ECO:0000256" key="5">
    <source>
        <dbReference type="ARBA" id="ARBA00023015"/>
    </source>
</evidence>
<dbReference type="AlphaFoldDB" id="A0AAW0X642"/>
<dbReference type="GO" id="GO:0046983">
    <property type="term" value="F:protein dimerization activity"/>
    <property type="evidence" value="ECO:0007669"/>
    <property type="project" value="InterPro"/>
</dbReference>
<organism evidence="11 12">
    <name type="scientific">Cherax quadricarinatus</name>
    <name type="common">Australian red claw crayfish</name>
    <dbReference type="NCBI Taxonomy" id="27406"/>
    <lineage>
        <taxon>Eukaryota</taxon>
        <taxon>Metazoa</taxon>
        <taxon>Ecdysozoa</taxon>
        <taxon>Arthropoda</taxon>
        <taxon>Crustacea</taxon>
        <taxon>Multicrustacea</taxon>
        <taxon>Malacostraca</taxon>
        <taxon>Eumalacostraca</taxon>
        <taxon>Eucarida</taxon>
        <taxon>Decapoda</taxon>
        <taxon>Pleocyemata</taxon>
        <taxon>Astacidea</taxon>
        <taxon>Parastacoidea</taxon>
        <taxon>Parastacidae</taxon>
        <taxon>Cherax</taxon>
    </lineage>
</organism>
<keyword evidence="6" id="KW-0238">DNA-binding</keyword>
<dbReference type="PANTHER" id="PTHR46481">
    <property type="entry name" value="ZINC FINGER BED DOMAIN-CONTAINING PROTEIN 4"/>
    <property type="match status" value="1"/>
</dbReference>